<dbReference type="EMBL" id="LAZR01011256">
    <property type="protein sequence ID" value="KKM62631.1"/>
    <property type="molecule type" value="Genomic_DNA"/>
</dbReference>
<feature type="non-terminal residue" evidence="1">
    <location>
        <position position="30"/>
    </location>
</feature>
<dbReference type="AlphaFoldDB" id="A0A0F9JJU8"/>
<name>A0A0F9JJU8_9ZZZZ</name>
<proteinExistence type="predicted"/>
<sequence>MPLKTIKISERIYKKLLDSKKDEESISEFP</sequence>
<organism evidence="1">
    <name type="scientific">marine sediment metagenome</name>
    <dbReference type="NCBI Taxonomy" id="412755"/>
    <lineage>
        <taxon>unclassified sequences</taxon>
        <taxon>metagenomes</taxon>
        <taxon>ecological metagenomes</taxon>
    </lineage>
</organism>
<reference evidence="1" key="1">
    <citation type="journal article" date="2015" name="Nature">
        <title>Complex archaea that bridge the gap between prokaryotes and eukaryotes.</title>
        <authorList>
            <person name="Spang A."/>
            <person name="Saw J.H."/>
            <person name="Jorgensen S.L."/>
            <person name="Zaremba-Niedzwiedzka K."/>
            <person name="Martijn J."/>
            <person name="Lind A.E."/>
            <person name="van Eijk R."/>
            <person name="Schleper C."/>
            <person name="Guy L."/>
            <person name="Ettema T.J."/>
        </authorList>
    </citation>
    <scope>NUCLEOTIDE SEQUENCE</scope>
</reference>
<comment type="caution">
    <text evidence="1">The sequence shown here is derived from an EMBL/GenBank/DDBJ whole genome shotgun (WGS) entry which is preliminary data.</text>
</comment>
<protein>
    <submittedName>
        <fullName evidence="1">Uncharacterized protein</fullName>
    </submittedName>
</protein>
<accession>A0A0F9JJU8</accession>
<gene>
    <name evidence="1" type="ORF">LCGC14_1519810</name>
</gene>
<evidence type="ECO:0000313" key="1">
    <source>
        <dbReference type="EMBL" id="KKM62631.1"/>
    </source>
</evidence>